<proteinExistence type="predicted"/>
<dbReference type="AlphaFoldDB" id="A0A0P1B987"/>
<evidence type="ECO:0000313" key="3">
    <source>
        <dbReference type="Proteomes" id="UP000054845"/>
    </source>
</evidence>
<feature type="domain" description="AB hydrolase-1" evidence="1">
    <location>
        <begin position="36"/>
        <end position="269"/>
    </location>
</feature>
<dbReference type="InterPro" id="IPR050266">
    <property type="entry name" value="AB_hydrolase_sf"/>
</dbReference>
<dbReference type="PANTHER" id="PTHR43798:SF27">
    <property type="entry name" value="HYDROLASE ALPHA_BETA HYDROLASE FOLD FAMILY"/>
    <property type="match status" value="1"/>
</dbReference>
<dbReference type="InterPro" id="IPR000073">
    <property type="entry name" value="AB_hydrolase_1"/>
</dbReference>
<dbReference type="Gene3D" id="3.40.50.1820">
    <property type="entry name" value="alpha/beta hydrolase"/>
    <property type="match status" value="1"/>
</dbReference>
<dbReference type="Pfam" id="PF12697">
    <property type="entry name" value="Abhydrolase_6"/>
    <property type="match status" value="1"/>
</dbReference>
<keyword evidence="2" id="KW-0378">Hydrolase</keyword>
<keyword evidence="3" id="KW-1185">Reference proteome</keyword>
<evidence type="ECO:0000313" key="2">
    <source>
        <dbReference type="EMBL" id="CEH11953.1"/>
    </source>
</evidence>
<dbReference type="EMBL" id="CCYA01000089">
    <property type="protein sequence ID" value="CEH11953.1"/>
    <property type="molecule type" value="Genomic_DNA"/>
</dbReference>
<evidence type="ECO:0000259" key="1">
    <source>
        <dbReference type="Pfam" id="PF12697"/>
    </source>
</evidence>
<dbReference type="OrthoDB" id="408373at2759"/>
<dbReference type="SUPFAM" id="SSF53474">
    <property type="entry name" value="alpha/beta-Hydrolases"/>
    <property type="match status" value="1"/>
</dbReference>
<dbReference type="InterPro" id="IPR029058">
    <property type="entry name" value="AB_hydrolase_fold"/>
</dbReference>
<dbReference type="Proteomes" id="UP000054845">
    <property type="component" value="Unassembled WGS sequence"/>
</dbReference>
<dbReference type="STRING" id="401625.A0A0P1B987"/>
<dbReference type="GO" id="GO:0016020">
    <property type="term" value="C:membrane"/>
    <property type="evidence" value="ECO:0007669"/>
    <property type="project" value="TreeGrafter"/>
</dbReference>
<dbReference type="PANTHER" id="PTHR43798">
    <property type="entry name" value="MONOACYLGLYCEROL LIPASE"/>
    <property type="match status" value="1"/>
</dbReference>
<reference evidence="2 3" key="1">
    <citation type="submission" date="2014-09" db="EMBL/GenBank/DDBJ databases">
        <authorList>
            <person name="Magalhaes I.L.F."/>
            <person name="Oliveira U."/>
            <person name="Santos F.R."/>
            <person name="Vidigal T.H.D.A."/>
            <person name="Brescovit A.D."/>
            <person name="Santos A.J."/>
        </authorList>
    </citation>
    <scope>NUCLEOTIDE SEQUENCE [LARGE SCALE GENOMIC DNA]</scope>
</reference>
<sequence length="276" mass="30288">MSSSLAPSDYKTVISADGTKVAAWHYKSSRASAKTLVLVHGWTISSDIFHPLLLHDSKLLQLVNVITYDLRGHGRTSELALSASDSDAVPAQGAIDSQTIAQDHKAVLEAFGVKEHTFVGWSLGASVSIDVALHFPTLLEKVIWLAPLPWVGSIQRAVIPAYLASLFPGLLVQDSVCLHHQTAVKLIDIFSIRGKTAWATRMQDPEAFKNALKAGSTTLEVLIGKEDQLVDSIILKRELTREFGEETFGFEVIDDTGHHLAFDQTERTSDWLIRHA</sequence>
<dbReference type="GO" id="GO:0016787">
    <property type="term" value="F:hydrolase activity"/>
    <property type="evidence" value="ECO:0007669"/>
    <property type="project" value="UniProtKB-KW"/>
</dbReference>
<protein>
    <submittedName>
        <fullName evidence="2">AMINOACRYLATE HYDROLASE RUTD-RELATED</fullName>
    </submittedName>
</protein>
<accession>A0A0P1B987</accession>
<organism evidence="2 3">
    <name type="scientific">Ceraceosorus bombacis</name>
    <dbReference type="NCBI Taxonomy" id="401625"/>
    <lineage>
        <taxon>Eukaryota</taxon>
        <taxon>Fungi</taxon>
        <taxon>Dikarya</taxon>
        <taxon>Basidiomycota</taxon>
        <taxon>Ustilaginomycotina</taxon>
        <taxon>Exobasidiomycetes</taxon>
        <taxon>Ceraceosorales</taxon>
        <taxon>Ceraceosoraceae</taxon>
        <taxon>Ceraceosorus</taxon>
    </lineage>
</organism>
<name>A0A0P1B987_9BASI</name>